<keyword evidence="2" id="KW-1185">Reference proteome</keyword>
<organism evidence="1 2">
    <name type="scientific">Piloderma croceum (strain F 1598)</name>
    <dbReference type="NCBI Taxonomy" id="765440"/>
    <lineage>
        <taxon>Eukaryota</taxon>
        <taxon>Fungi</taxon>
        <taxon>Dikarya</taxon>
        <taxon>Basidiomycota</taxon>
        <taxon>Agaricomycotina</taxon>
        <taxon>Agaricomycetes</taxon>
        <taxon>Agaricomycetidae</taxon>
        <taxon>Atheliales</taxon>
        <taxon>Atheliaceae</taxon>
        <taxon>Piloderma</taxon>
    </lineage>
</organism>
<reference evidence="2" key="2">
    <citation type="submission" date="2015-01" db="EMBL/GenBank/DDBJ databases">
        <title>Evolutionary Origins and Diversification of the Mycorrhizal Mutualists.</title>
        <authorList>
            <consortium name="DOE Joint Genome Institute"/>
            <consortium name="Mycorrhizal Genomics Consortium"/>
            <person name="Kohler A."/>
            <person name="Kuo A."/>
            <person name="Nagy L.G."/>
            <person name="Floudas D."/>
            <person name="Copeland A."/>
            <person name="Barry K.W."/>
            <person name="Cichocki N."/>
            <person name="Veneault-Fourrey C."/>
            <person name="LaButti K."/>
            <person name="Lindquist E.A."/>
            <person name="Lipzen A."/>
            <person name="Lundell T."/>
            <person name="Morin E."/>
            <person name="Murat C."/>
            <person name="Riley R."/>
            <person name="Ohm R."/>
            <person name="Sun H."/>
            <person name="Tunlid A."/>
            <person name="Henrissat B."/>
            <person name="Grigoriev I.V."/>
            <person name="Hibbett D.S."/>
            <person name="Martin F."/>
        </authorList>
    </citation>
    <scope>NUCLEOTIDE SEQUENCE [LARGE SCALE GENOMIC DNA]</scope>
    <source>
        <strain evidence="2">F 1598</strain>
    </source>
</reference>
<gene>
    <name evidence="1" type="ORF">PILCRDRAFT_815170</name>
</gene>
<dbReference type="STRING" id="765440.A0A0C3GAG2"/>
<reference evidence="1 2" key="1">
    <citation type="submission" date="2014-04" db="EMBL/GenBank/DDBJ databases">
        <authorList>
            <consortium name="DOE Joint Genome Institute"/>
            <person name="Kuo A."/>
            <person name="Tarkka M."/>
            <person name="Buscot F."/>
            <person name="Kohler A."/>
            <person name="Nagy L.G."/>
            <person name="Floudas D."/>
            <person name="Copeland A."/>
            <person name="Barry K.W."/>
            <person name="Cichocki N."/>
            <person name="Veneault-Fourrey C."/>
            <person name="LaButti K."/>
            <person name="Lindquist E.A."/>
            <person name="Lipzen A."/>
            <person name="Lundell T."/>
            <person name="Morin E."/>
            <person name="Murat C."/>
            <person name="Sun H."/>
            <person name="Tunlid A."/>
            <person name="Henrissat B."/>
            <person name="Grigoriev I.V."/>
            <person name="Hibbett D.S."/>
            <person name="Martin F."/>
            <person name="Nordberg H.P."/>
            <person name="Cantor M.N."/>
            <person name="Hua S.X."/>
        </authorList>
    </citation>
    <scope>NUCLEOTIDE SEQUENCE [LARGE SCALE GENOMIC DNA]</scope>
    <source>
        <strain evidence="1 2">F 1598</strain>
    </source>
</reference>
<name>A0A0C3GAG2_PILCF</name>
<evidence type="ECO:0000313" key="2">
    <source>
        <dbReference type="Proteomes" id="UP000054166"/>
    </source>
</evidence>
<evidence type="ECO:0008006" key="3">
    <source>
        <dbReference type="Google" id="ProtNLM"/>
    </source>
</evidence>
<protein>
    <recommendedName>
        <fullName evidence="3">Arrestin-like N-terminal domain-containing protein</fullName>
    </recommendedName>
</protein>
<dbReference type="AlphaFoldDB" id="A0A0C3GAG2"/>
<dbReference type="HOGENOM" id="CLU_1261956_0_0_1"/>
<proteinExistence type="predicted"/>
<accession>A0A0C3GAG2</accession>
<dbReference type="InParanoid" id="A0A0C3GAG2"/>
<dbReference type="EMBL" id="KN832979">
    <property type="protein sequence ID" value="KIM87601.1"/>
    <property type="molecule type" value="Genomic_DNA"/>
</dbReference>
<dbReference type="OrthoDB" id="2586076at2759"/>
<sequence length="219" mass="23888">MGLPWPSGNALGYPFHGDDRIRTDALSQYWHLKNQSMTSNPCKPQFIYLSLPSAPCVTSGEHIPFVLSLVFTHAPALSALLIPNIQIELIKRTRISRLGGLEIAVREISIGRANIRNIKEPGDGITHLSGVIPAGKPGRENSWKVYAMADVQYIVRATVHPPKSMMCNVPSWKIEMDVQLTTDLWGTLDRELIATDGIPTPALALSGATAPPIGCLSRC</sequence>
<evidence type="ECO:0000313" key="1">
    <source>
        <dbReference type="EMBL" id="KIM87601.1"/>
    </source>
</evidence>
<dbReference type="Proteomes" id="UP000054166">
    <property type="component" value="Unassembled WGS sequence"/>
</dbReference>